<dbReference type="PANTHER" id="PTHR34216">
    <property type="match status" value="1"/>
</dbReference>
<dbReference type="SUPFAM" id="SSF88713">
    <property type="entry name" value="Glycoside hydrolase/deacetylase"/>
    <property type="match status" value="1"/>
</dbReference>
<sequence>MNNLKTKKILSVFAALISAVLLISYFRANDTYKLNSPAENKQSTADKNSNIKYENYKPVKEVEKIEQKSEFLEEDNSNVSNVDKNIKKQETLSKRDLNAATVKIPVLMYHSINVKSRNNLIITPQEFDKQIKWLKDNGFTPLFLDEIYSMITTGKNIPFKSVALTFDDGYVDNYTEAYPILKKYKFKATIFLISDTIGQPYALKENQIREMYDNNIDFQSHTASHYELSGLSYQKQLNELIRSKEAISKLLNKNVDFICYPSGKYNADTIKACKSAGYKMGFTTKPGYAKQSDGLYTLTRVRMFPGMSMQGLNIRK</sequence>
<evidence type="ECO:0000313" key="5">
    <source>
        <dbReference type="Proteomes" id="UP001144612"/>
    </source>
</evidence>
<organism evidence="4 5">
    <name type="scientific">Clostridium brassicae</name>
    <dbReference type="NCBI Taxonomy" id="2999072"/>
    <lineage>
        <taxon>Bacteria</taxon>
        <taxon>Bacillati</taxon>
        <taxon>Bacillota</taxon>
        <taxon>Clostridia</taxon>
        <taxon>Eubacteriales</taxon>
        <taxon>Clostridiaceae</taxon>
        <taxon>Clostridium</taxon>
    </lineage>
</organism>
<dbReference type="PROSITE" id="PS51677">
    <property type="entry name" value="NODB"/>
    <property type="match status" value="1"/>
</dbReference>
<reference evidence="4" key="1">
    <citation type="submission" date="2022-12" db="EMBL/GenBank/DDBJ databases">
        <title>Clostridium sp. nov., isolated from industrial wastewater.</title>
        <authorList>
            <person name="Jiayan W."/>
        </authorList>
    </citation>
    <scope>NUCLEOTIDE SEQUENCE</scope>
    <source>
        <strain evidence="4">ZC22-4</strain>
    </source>
</reference>
<dbReference type="InterPro" id="IPR002509">
    <property type="entry name" value="NODB_dom"/>
</dbReference>
<dbReference type="Gene3D" id="3.20.20.370">
    <property type="entry name" value="Glycoside hydrolase/deacetylase"/>
    <property type="match status" value="1"/>
</dbReference>
<comment type="subcellular location">
    <subcellularLocation>
        <location evidence="1">Secreted</location>
    </subcellularLocation>
</comment>
<dbReference type="InterPro" id="IPR011330">
    <property type="entry name" value="Glyco_hydro/deAcase_b/a-brl"/>
</dbReference>
<dbReference type="CDD" id="cd10918">
    <property type="entry name" value="CE4_NodB_like_5s_6s"/>
    <property type="match status" value="1"/>
</dbReference>
<dbReference type="RefSeq" id="WP_268061938.1">
    <property type="nucleotide sequence ID" value="NZ_JAPQFJ010000013.1"/>
</dbReference>
<dbReference type="Pfam" id="PF01522">
    <property type="entry name" value="Polysacc_deac_1"/>
    <property type="match status" value="1"/>
</dbReference>
<feature type="domain" description="NodB homology" evidence="3">
    <location>
        <begin position="160"/>
        <end position="316"/>
    </location>
</feature>
<name>A0ABT4DB32_9CLOT</name>
<dbReference type="PANTHER" id="PTHR34216:SF3">
    <property type="entry name" value="POLY-BETA-1,6-N-ACETYL-D-GLUCOSAMINE N-DEACETYLASE"/>
    <property type="match status" value="1"/>
</dbReference>
<keyword evidence="5" id="KW-1185">Reference proteome</keyword>
<evidence type="ECO:0000259" key="3">
    <source>
        <dbReference type="PROSITE" id="PS51677"/>
    </source>
</evidence>
<dbReference type="Proteomes" id="UP001144612">
    <property type="component" value="Unassembled WGS sequence"/>
</dbReference>
<proteinExistence type="predicted"/>
<dbReference type="InterPro" id="IPR051398">
    <property type="entry name" value="Polysacch_Deacetylase"/>
</dbReference>
<accession>A0ABT4DB32</accession>
<evidence type="ECO:0000256" key="1">
    <source>
        <dbReference type="ARBA" id="ARBA00004613"/>
    </source>
</evidence>
<dbReference type="EMBL" id="JAPQFJ010000013">
    <property type="protein sequence ID" value="MCY6959512.1"/>
    <property type="molecule type" value="Genomic_DNA"/>
</dbReference>
<evidence type="ECO:0000256" key="2">
    <source>
        <dbReference type="ARBA" id="ARBA00022729"/>
    </source>
</evidence>
<keyword evidence="2" id="KW-0732">Signal</keyword>
<evidence type="ECO:0000313" key="4">
    <source>
        <dbReference type="EMBL" id="MCY6959512.1"/>
    </source>
</evidence>
<protein>
    <submittedName>
        <fullName evidence="4">Polysaccharide deacetylase family protein</fullName>
    </submittedName>
</protein>
<gene>
    <name evidence="4" type="ORF">OW729_12910</name>
</gene>
<comment type="caution">
    <text evidence="4">The sequence shown here is derived from an EMBL/GenBank/DDBJ whole genome shotgun (WGS) entry which is preliminary data.</text>
</comment>